<accession>A0A327YSG0</accession>
<dbReference type="Proteomes" id="UP000249165">
    <property type="component" value="Unassembled WGS sequence"/>
</dbReference>
<evidence type="ECO:0000313" key="1">
    <source>
        <dbReference type="EMBL" id="RAK24104.1"/>
    </source>
</evidence>
<keyword evidence="2" id="KW-1185">Reference proteome</keyword>
<comment type="caution">
    <text evidence="1">The sequence shown here is derived from an EMBL/GenBank/DDBJ whole genome shotgun (WGS) entry which is preliminary data.</text>
</comment>
<dbReference type="InterPro" id="IPR008018">
    <property type="entry name" value="Phage_tail_attach_FII"/>
</dbReference>
<dbReference type="Pfam" id="PF05354">
    <property type="entry name" value="Phage_attach"/>
    <property type="match status" value="1"/>
</dbReference>
<name>A0A327YSG0_9RHOB</name>
<dbReference type="AlphaFoldDB" id="A0A327YSG0"/>
<sequence>MLTLFANGDLAVDAIWTPVATGVPVDCRAVRRSPDQVAEFQGIRMHVPTDLFDVRQSQVPNPRPGDAFVCGGDSFVIQSEPEADAERLIWSLDVRPA</sequence>
<proteinExistence type="predicted"/>
<dbReference type="EMBL" id="QLMG01000001">
    <property type="protein sequence ID" value="RAK24104.1"/>
    <property type="molecule type" value="Genomic_DNA"/>
</dbReference>
<gene>
    <name evidence="1" type="ORF">ATI53_1001211</name>
</gene>
<protein>
    <submittedName>
        <fullName evidence="1">Uncharacterized protein</fullName>
    </submittedName>
</protein>
<dbReference type="GO" id="GO:0019068">
    <property type="term" value="P:virion assembly"/>
    <property type="evidence" value="ECO:0007669"/>
    <property type="project" value="InterPro"/>
</dbReference>
<evidence type="ECO:0000313" key="2">
    <source>
        <dbReference type="Proteomes" id="UP000249165"/>
    </source>
</evidence>
<organism evidence="1 2">
    <name type="scientific">Salipiger aestuarii</name>
    <dbReference type="NCBI Taxonomy" id="568098"/>
    <lineage>
        <taxon>Bacteria</taxon>
        <taxon>Pseudomonadati</taxon>
        <taxon>Pseudomonadota</taxon>
        <taxon>Alphaproteobacteria</taxon>
        <taxon>Rhodobacterales</taxon>
        <taxon>Roseobacteraceae</taxon>
        <taxon>Salipiger</taxon>
    </lineage>
</organism>
<reference evidence="1 2" key="1">
    <citation type="submission" date="2018-06" db="EMBL/GenBank/DDBJ databases">
        <title>Genomic Encyclopedia of Archaeal and Bacterial Type Strains, Phase II (KMG-II): from individual species to whole genera.</title>
        <authorList>
            <person name="Goeker M."/>
        </authorList>
    </citation>
    <scope>NUCLEOTIDE SEQUENCE [LARGE SCALE GENOMIC DNA]</scope>
    <source>
        <strain evidence="1 2">DSM 22011</strain>
    </source>
</reference>